<dbReference type="InterPro" id="IPR013780">
    <property type="entry name" value="Glyco_hydro_b"/>
</dbReference>
<keyword evidence="2 5" id="KW-0378">Hydrolase</keyword>
<dbReference type="CDD" id="cd14752">
    <property type="entry name" value="GH31_N"/>
    <property type="match status" value="1"/>
</dbReference>
<dbReference type="Proteomes" id="UP000886857">
    <property type="component" value="Unassembled WGS sequence"/>
</dbReference>
<dbReference type="AlphaFoldDB" id="A0A9D1N9E9"/>
<dbReference type="GO" id="GO:0005975">
    <property type="term" value="P:carbohydrate metabolic process"/>
    <property type="evidence" value="ECO:0007669"/>
    <property type="project" value="InterPro"/>
</dbReference>
<dbReference type="InterPro" id="IPR048395">
    <property type="entry name" value="Glyco_hydro_31_C"/>
</dbReference>
<sequence length="604" mass="67555">RVPLALVRASANEAEFAARDYRVRMTAEERFGGLVIRLEPNGKFMTELVFAAVPGEGIFGGGEQYRQLDMKGEKIVNFVSEHIVVPPIVRKTILKFLPYKEKPHSYIGTYSPMSTYTSSEKYALRFDVSAYGVADFTRGDASVFRFAECPRSAFYAAGDSFAAVAKTLAAETPSNVRLPEWCMDGMIVAVQGGFPRVTEKADEMLKNGVKLAGVWSQDWSGRKVTAVGKQVYWNWEADETLYPDFDENVRALHEKGVKFLAYINPYLVKDGRLYNYCAERGMLIRNREGGIYHIKSTTFDAGMIDLTYPAAVEFVKETLIKRNMLGRGVDGYMADFGEYLPVDCVLHAGDPAELHNEWPVIWAKINREAVESHPRGGEVFFFTRSGYNGAEKYSTVMWNGDQHTDFTRDYGMPCVMPATFNLGFSGYAAVHSDVGGFISFASLARSAELLVRWTEMNAFSPLMRSHETIRPDVNVQPYDERVVAHTAALSRVHAALKPYLMRCMEQAREGIPVMRPDFYESGDYAKHTEDYAYLLGSDVFVAPVITAGAAERTVTLPEGDWVRFFGGERVRGGQRATFPAPLGTPVAFYRADSPFAELFASVRL</sequence>
<evidence type="ECO:0000313" key="5">
    <source>
        <dbReference type="EMBL" id="HIU98730.1"/>
    </source>
</evidence>
<dbReference type="EMBL" id="DVOE01000038">
    <property type="protein sequence ID" value="HIU98730.1"/>
    <property type="molecule type" value="Genomic_DNA"/>
</dbReference>
<dbReference type="PANTHER" id="PTHR46959:SF2">
    <property type="entry name" value="SULFOQUINOVOSIDASE"/>
    <property type="match status" value="1"/>
</dbReference>
<dbReference type="Gene3D" id="2.60.40.1180">
    <property type="entry name" value="Golgi alpha-mannosidase II"/>
    <property type="match status" value="1"/>
</dbReference>
<dbReference type="SUPFAM" id="SSF51011">
    <property type="entry name" value="Glycosyl hydrolase domain"/>
    <property type="match status" value="1"/>
</dbReference>
<dbReference type="InterPro" id="IPR017853">
    <property type="entry name" value="GH"/>
</dbReference>
<dbReference type="Gene3D" id="3.20.20.80">
    <property type="entry name" value="Glycosidases"/>
    <property type="match status" value="1"/>
</dbReference>
<evidence type="ECO:0000256" key="1">
    <source>
        <dbReference type="ARBA" id="ARBA00007806"/>
    </source>
</evidence>
<gene>
    <name evidence="5" type="ORF">IAC73_02675</name>
</gene>
<evidence type="ECO:0000313" key="6">
    <source>
        <dbReference type="Proteomes" id="UP000886857"/>
    </source>
</evidence>
<dbReference type="InterPro" id="IPR052990">
    <property type="entry name" value="Sulfoquinovosidase_GH31"/>
</dbReference>
<proteinExistence type="inferred from homology"/>
<feature type="domain" description="Glycosyl hydrolase family 31 C-terminal" evidence="4">
    <location>
        <begin position="510"/>
        <end position="592"/>
    </location>
</feature>
<feature type="domain" description="Glycoside hydrolase family 31 TIM barrel" evidence="3">
    <location>
        <begin position="197"/>
        <end position="500"/>
    </location>
</feature>
<name>A0A9D1N9E9_9FIRM</name>
<comment type="caution">
    <text evidence="5">The sequence shown here is derived from an EMBL/GenBank/DDBJ whole genome shotgun (WGS) entry which is preliminary data.</text>
</comment>
<dbReference type="Pfam" id="PF21365">
    <property type="entry name" value="Glyco_hydro_31_3rd"/>
    <property type="match status" value="1"/>
</dbReference>
<dbReference type="GO" id="GO:0004558">
    <property type="term" value="F:alpha-1,4-glucosidase activity"/>
    <property type="evidence" value="ECO:0007669"/>
    <property type="project" value="UniProtKB-EC"/>
</dbReference>
<keyword evidence="2 5" id="KW-0326">Glycosidase</keyword>
<reference evidence="5" key="2">
    <citation type="journal article" date="2021" name="PeerJ">
        <title>Extensive microbial diversity within the chicken gut microbiome revealed by metagenomics and culture.</title>
        <authorList>
            <person name="Gilroy R."/>
            <person name="Ravi A."/>
            <person name="Getino M."/>
            <person name="Pursley I."/>
            <person name="Horton D.L."/>
            <person name="Alikhan N.F."/>
            <person name="Baker D."/>
            <person name="Gharbi K."/>
            <person name="Hall N."/>
            <person name="Watson M."/>
            <person name="Adriaenssens E.M."/>
            <person name="Foster-Nyarko E."/>
            <person name="Jarju S."/>
            <person name="Secka A."/>
            <person name="Antonio M."/>
            <person name="Oren A."/>
            <person name="Chaudhuri R.R."/>
            <person name="La Ragione R."/>
            <person name="Hildebrand F."/>
            <person name="Pallen M.J."/>
        </authorList>
    </citation>
    <scope>NUCLEOTIDE SEQUENCE</scope>
    <source>
        <strain evidence="5">10406</strain>
    </source>
</reference>
<dbReference type="NCBIfam" id="NF007746">
    <property type="entry name" value="PRK10426.1"/>
    <property type="match status" value="1"/>
</dbReference>
<dbReference type="Gene3D" id="2.60.40.1760">
    <property type="entry name" value="glycosyl hydrolase (family 31)"/>
    <property type="match status" value="1"/>
</dbReference>
<evidence type="ECO:0000259" key="3">
    <source>
        <dbReference type="Pfam" id="PF01055"/>
    </source>
</evidence>
<dbReference type="SUPFAM" id="SSF51445">
    <property type="entry name" value="(Trans)glycosidases"/>
    <property type="match status" value="1"/>
</dbReference>
<feature type="non-terminal residue" evidence="5">
    <location>
        <position position="1"/>
    </location>
</feature>
<dbReference type="Pfam" id="PF01055">
    <property type="entry name" value="Glyco_hydro_31_2nd"/>
    <property type="match status" value="1"/>
</dbReference>
<reference evidence="5" key="1">
    <citation type="submission" date="2020-10" db="EMBL/GenBank/DDBJ databases">
        <authorList>
            <person name="Gilroy R."/>
        </authorList>
    </citation>
    <scope>NUCLEOTIDE SEQUENCE</scope>
    <source>
        <strain evidence="5">10406</strain>
    </source>
</reference>
<dbReference type="PANTHER" id="PTHR46959">
    <property type="entry name" value="SULFOQUINOVOSIDASE"/>
    <property type="match status" value="1"/>
</dbReference>
<dbReference type="InterPro" id="IPR000322">
    <property type="entry name" value="Glyco_hydro_31_TIM"/>
</dbReference>
<dbReference type="EC" id="3.2.1.20" evidence="5"/>
<accession>A0A9D1N9E9</accession>
<evidence type="ECO:0000259" key="4">
    <source>
        <dbReference type="Pfam" id="PF21365"/>
    </source>
</evidence>
<evidence type="ECO:0000256" key="2">
    <source>
        <dbReference type="RuleBase" id="RU361185"/>
    </source>
</evidence>
<organism evidence="5 6">
    <name type="scientific">Candidatus Limadaptatus stercoripullorum</name>
    <dbReference type="NCBI Taxonomy" id="2840846"/>
    <lineage>
        <taxon>Bacteria</taxon>
        <taxon>Bacillati</taxon>
        <taxon>Bacillota</taxon>
        <taxon>Clostridia</taxon>
        <taxon>Eubacteriales</taxon>
        <taxon>Candidatus Limadaptatus</taxon>
    </lineage>
</organism>
<protein>
    <submittedName>
        <fullName evidence="5">Alpha-glucosidase</fullName>
        <ecNumber evidence="5">3.2.1.20</ecNumber>
    </submittedName>
</protein>
<comment type="similarity">
    <text evidence="1 2">Belongs to the glycosyl hydrolase 31 family.</text>
</comment>